<dbReference type="PROSITE" id="PS50113">
    <property type="entry name" value="PAC"/>
    <property type="match status" value="7"/>
</dbReference>
<dbReference type="SMART" id="SM00091">
    <property type="entry name" value="PAS"/>
    <property type="match status" value="7"/>
</dbReference>
<feature type="domain" description="PAS" evidence="8">
    <location>
        <begin position="269"/>
        <end position="324"/>
    </location>
</feature>
<reference evidence="11" key="1">
    <citation type="submission" date="2021-05" db="EMBL/GenBank/DDBJ databases">
        <authorList>
            <person name="Pietrasiak N."/>
            <person name="Ward R."/>
            <person name="Stajich J.E."/>
            <person name="Kurbessoian T."/>
        </authorList>
    </citation>
    <scope>NUCLEOTIDE SEQUENCE</scope>
    <source>
        <strain evidence="11">GSE-NOS-MK-12-04C</strain>
    </source>
</reference>
<dbReference type="NCBIfam" id="TIGR00229">
    <property type="entry name" value="sensory_box"/>
    <property type="match status" value="7"/>
</dbReference>
<dbReference type="SUPFAM" id="SSF54631">
    <property type="entry name" value="CBS-domain pair"/>
    <property type="match status" value="1"/>
</dbReference>
<keyword evidence="5" id="KW-0418">Kinase</keyword>
<feature type="domain" description="PAC" evidence="9">
    <location>
        <begin position="965"/>
        <end position="1017"/>
    </location>
</feature>
<dbReference type="InterPro" id="IPR003594">
    <property type="entry name" value="HATPase_dom"/>
</dbReference>
<evidence type="ECO:0000259" key="7">
    <source>
        <dbReference type="PROSITE" id="PS50109"/>
    </source>
</evidence>
<dbReference type="SUPFAM" id="SSF55785">
    <property type="entry name" value="PYP-like sensor domain (PAS domain)"/>
    <property type="match status" value="7"/>
</dbReference>
<dbReference type="AlphaFoldDB" id="A0A951QPY9"/>
<dbReference type="Gene3D" id="3.30.450.20">
    <property type="entry name" value="PAS domain"/>
    <property type="match status" value="7"/>
</dbReference>
<dbReference type="PROSITE" id="PS50109">
    <property type="entry name" value="HIS_KIN"/>
    <property type="match status" value="1"/>
</dbReference>
<dbReference type="GO" id="GO:0000155">
    <property type="term" value="F:phosphorelay sensor kinase activity"/>
    <property type="evidence" value="ECO:0007669"/>
    <property type="project" value="InterPro"/>
</dbReference>
<feature type="domain" description="PAC" evidence="9">
    <location>
        <begin position="464"/>
        <end position="515"/>
    </location>
</feature>
<evidence type="ECO:0000259" key="10">
    <source>
        <dbReference type="PROSITE" id="PS51371"/>
    </source>
</evidence>
<dbReference type="Pfam" id="PF08447">
    <property type="entry name" value="PAS_3"/>
    <property type="match status" value="2"/>
</dbReference>
<keyword evidence="6" id="KW-0129">CBS domain</keyword>
<gene>
    <name evidence="11" type="ORF">KME60_14410</name>
</gene>
<dbReference type="Pfam" id="PF00512">
    <property type="entry name" value="HisKA"/>
    <property type="match status" value="1"/>
</dbReference>
<dbReference type="Pfam" id="PF00571">
    <property type="entry name" value="CBS"/>
    <property type="match status" value="1"/>
</dbReference>
<dbReference type="InterPro" id="IPR046342">
    <property type="entry name" value="CBS_dom_sf"/>
</dbReference>
<name>A0A951QPY9_9CYAN</name>
<keyword evidence="3" id="KW-0597">Phosphoprotein</keyword>
<dbReference type="InterPro" id="IPR013655">
    <property type="entry name" value="PAS_fold_3"/>
</dbReference>
<dbReference type="InterPro" id="IPR052162">
    <property type="entry name" value="Sensor_kinase/Photoreceptor"/>
</dbReference>
<dbReference type="Gene3D" id="3.10.580.10">
    <property type="entry name" value="CBS-domain"/>
    <property type="match status" value="1"/>
</dbReference>
<dbReference type="InterPro" id="IPR003661">
    <property type="entry name" value="HisK_dim/P_dom"/>
</dbReference>
<evidence type="ECO:0000256" key="2">
    <source>
        <dbReference type="ARBA" id="ARBA00012438"/>
    </source>
</evidence>
<evidence type="ECO:0000256" key="4">
    <source>
        <dbReference type="ARBA" id="ARBA00022679"/>
    </source>
</evidence>
<dbReference type="InterPro" id="IPR000014">
    <property type="entry name" value="PAS"/>
</dbReference>
<evidence type="ECO:0000313" key="12">
    <source>
        <dbReference type="Proteomes" id="UP000729701"/>
    </source>
</evidence>
<accession>A0A951QPY9</accession>
<evidence type="ECO:0000313" key="11">
    <source>
        <dbReference type="EMBL" id="MBW4668575.1"/>
    </source>
</evidence>
<dbReference type="InterPro" id="IPR036890">
    <property type="entry name" value="HATPase_C_sf"/>
</dbReference>
<evidence type="ECO:0000256" key="6">
    <source>
        <dbReference type="PROSITE-ProRule" id="PRU00703"/>
    </source>
</evidence>
<dbReference type="InterPro" id="IPR036097">
    <property type="entry name" value="HisK_dim/P_sf"/>
</dbReference>
<reference evidence="11" key="2">
    <citation type="journal article" date="2022" name="Microbiol. Resour. Announc.">
        <title>Metagenome Sequencing to Explore Phylogenomics of Terrestrial Cyanobacteria.</title>
        <authorList>
            <person name="Ward R.D."/>
            <person name="Stajich J.E."/>
            <person name="Johansen J.R."/>
            <person name="Huntemann M."/>
            <person name="Clum A."/>
            <person name="Foster B."/>
            <person name="Foster B."/>
            <person name="Roux S."/>
            <person name="Palaniappan K."/>
            <person name="Varghese N."/>
            <person name="Mukherjee S."/>
            <person name="Reddy T.B.K."/>
            <person name="Daum C."/>
            <person name="Copeland A."/>
            <person name="Chen I.A."/>
            <person name="Ivanova N.N."/>
            <person name="Kyrpides N.C."/>
            <person name="Shapiro N."/>
            <person name="Eloe-Fadrosh E.A."/>
            <person name="Pietrasiak N."/>
        </authorList>
    </citation>
    <scope>NUCLEOTIDE SEQUENCE</scope>
    <source>
        <strain evidence="11">GSE-NOS-MK-12-04C</strain>
    </source>
</reference>
<feature type="domain" description="PAS" evidence="8">
    <location>
        <begin position="397"/>
        <end position="448"/>
    </location>
</feature>
<dbReference type="PANTHER" id="PTHR43304:SF1">
    <property type="entry name" value="PAC DOMAIN-CONTAINING PROTEIN"/>
    <property type="match status" value="1"/>
</dbReference>
<dbReference type="Pfam" id="PF13426">
    <property type="entry name" value="PAS_9"/>
    <property type="match status" value="4"/>
</dbReference>
<dbReference type="FunFam" id="3.30.450.20:FF:000099">
    <property type="entry name" value="Sensory box sensor histidine kinase"/>
    <property type="match status" value="1"/>
</dbReference>
<dbReference type="InterPro" id="IPR005467">
    <property type="entry name" value="His_kinase_dom"/>
</dbReference>
<organism evidence="11 12">
    <name type="scientific">Cyanomargarita calcarea GSE-NOS-MK-12-04C</name>
    <dbReference type="NCBI Taxonomy" id="2839659"/>
    <lineage>
        <taxon>Bacteria</taxon>
        <taxon>Bacillati</taxon>
        <taxon>Cyanobacteriota</taxon>
        <taxon>Cyanophyceae</taxon>
        <taxon>Nostocales</taxon>
        <taxon>Cyanomargaritaceae</taxon>
        <taxon>Cyanomargarita</taxon>
    </lineage>
</organism>
<dbReference type="SMART" id="SM00388">
    <property type="entry name" value="HisKA"/>
    <property type="match status" value="1"/>
</dbReference>
<dbReference type="SUPFAM" id="SSF47384">
    <property type="entry name" value="Homodimeric domain of signal transducing histidine kinase"/>
    <property type="match status" value="1"/>
</dbReference>
<dbReference type="EC" id="2.7.13.3" evidence="2"/>
<dbReference type="InterPro" id="IPR000700">
    <property type="entry name" value="PAS-assoc_C"/>
</dbReference>
<feature type="domain" description="Histidine kinase" evidence="7">
    <location>
        <begin position="1035"/>
        <end position="1205"/>
    </location>
</feature>
<feature type="domain" description="PAC" evidence="9">
    <location>
        <begin position="344"/>
        <end position="396"/>
    </location>
</feature>
<dbReference type="InterPro" id="IPR035965">
    <property type="entry name" value="PAS-like_dom_sf"/>
</dbReference>
<dbReference type="SUPFAM" id="SSF55874">
    <property type="entry name" value="ATPase domain of HSP90 chaperone/DNA topoisomerase II/histidine kinase"/>
    <property type="match status" value="1"/>
</dbReference>
<dbReference type="CDD" id="cd00075">
    <property type="entry name" value="HATPase"/>
    <property type="match status" value="1"/>
</dbReference>
<protein>
    <recommendedName>
        <fullName evidence="2">histidine kinase</fullName>
        <ecNumber evidence="2">2.7.13.3</ecNumber>
    </recommendedName>
</protein>
<feature type="domain" description="PAC" evidence="9">
    <location>
        <begin position="836"/>
        <end position="888"/>
    </location>
</feature>
<keyword evidence="4" id="KW-0808">Transferase</keyword>
<dbReference type="Gene3D" id="1.10.287.130">
    <property type="match status" value="1"/>
</dbReference>
<evidence type="ECO:0000256" key="3">
    <source>
        <dbReference type="ARBA" id="ARBA00022553"/>
    </source>
</evidence>
<dbReference type="CDD" id="cd00130">
    <property type="entry name" value="PAS"/>
    <property type="match status" value="7"/>
</dbReference>
<dbReference type="CDD" id="cd00082">
    <property type="entry name" value="HisKA"/>
    <property type="match status" value="1"/>
</dbReference>
<feature type="domain" description="PAS" evidence="8">
    <location>
        <begin position="516"/>
        <end position="562"/>
    </location>
</feature>
<feature type="domain" description="PAS" evidence="8">
    <location>
        <begin position="142"/>
        <end position="212"/>
    </location>
</feature>
<sequence length="1205" mass="136016">MPAISQLLSLPSLESIIDFSPLIVTPETSVFEAIALMRQSQAFGVFVCSKGKLLGWFAQADVLDCVVSGCDLKTVMMSEVMHSSIIIRNISDITDISAVLKLLQEQRLLAVVNKEDKLLGSITYVGICQALQTGVEQELEKSNLRFQTVVESIPQKVWLAGADGSIEYVNQRVLDYFACTQSQVIGWEWLQWVHPDDLAKTLECWNHALLTGETYELEFRLFHGNDKTYRWQLVRGLPLRESEGQIVSWFGTGTDINERKLIEEQLRSSEERLLHLMETSSDLIWETDKDIAFTYASPKFRDILGYEPEEILGKTLFDLMSPQEATRTLADILKHNGTAQQPLNSLEVEKMHKDGHPVFMEISAVHIFDDQGEWCGYRGTGRNITKRKLAEIAREQSETYLRTVVNNVPLILWAVNQDGVFTLSEGKGLEGLGLKAGEAVGNSVFEMYADLPEVVTAFQDSLTAGVPYHVIGTANGTILEGIGNPFLDEQGNVLGMIGVSMDITERKRAEEELRHSEELFRLLVEGVRDYVLFLIDPQGRVISWNSGGEAIYGYKAAEIIGQDFSCLFPLEDIAMDVPNQELEITDSMDRLESESWRVRKDGSRFWANVVMTALRGESGELRGFCKVIRDISERKLADESLLRLSKAIESTSDAIGITDIAGNPIYHNAAFTELFGYNFQELNAAGGPPAIFTNQLECQEVLLCLQSGKSWRSETKMRTRTDRIVEVDLRADAIKDGYGNIIDLICAHTDITERKRAEERLQLLDRAIAASSNGIVICDSTMPDFPVVYVNPAFEKMTGYSAWEVIGRSCCFLHGLDTQQLELNVLKEAMKQASSCTVVLRNYRKDGSLFWNELNISPIFDAEGLFTHYIWIQTDISDRKKAEIDLRLLQARLHHLLFSSPGVIYTCKTSEDFGATFISYNVSAMLGYDVREFTQDAGFWFNHVHPEDQEYIVAQREEIYKKGQNNVEYRFLHQDGSYRWVYDQAKLVRDDVGNPLEVVGYWVDITERKQLEEELRQALTKEKELSELKSRFVCMTSHEFRTPLSTILSSSELLEHYRHKWTEEKQLSHLQRIQTAVKHMTEMLNDVLAIGKAEAGKLEYRPIALNLVEYCQRMVEQVQLNLNAEGGLAKPTGGIAFSCELESMPCCMDENLLDRILSNLLTNAIKYSPSGGTAKFSLTFHHPIAVFEIQDTGIGMGASSFGRNI</sequence>
<dbReference type="SMART" id="SM00086">
    <property type="entry name" value="PAC"/>
    <property type="match status" value="7"/>
</dbReference>
<dbReference type="PROSITE" id="PS51371">
    <property type="entry name" value="CBS"/>
    <property type="match status" value="1"/>
</dbReference>
<dbReference type="Proteomes" id="UP000729701">
    <property type="component" value="Unassembled WGS sequence"/>
</dbReference>
<dbReference type="PANTHER" id="PTHR43304">
    <property type="entry name" value="PHYTOCHROME-LIKE PROTEIN CPH1"/>
    <property type="match status" value="1"/>
</dbReference>
<dbReference type="InterPro" id="IPR000644">
    <property type="entry name" value="CBS_dom"/>
</dbReference>
<feature type="domain" description="CBS" evidence="10">
    <location>
        <begin position="16"/>
        <end position="72"/>
    </location>
</feature>
<evidence type="ECO:0000256" key="5">
    <source>
        <dbReference type="ARBA" id="ARBA00022777"/>
    </source>
</evidence>
<feature type="domain" description="PAS" evidence="8">
    <location>
        <begin position="640"/>
        <end position="682"/>
    </location>
</feature>
<evidence type="ECO:0000259" key="9">
    <source>
        <dbReference type="PROSITE" id="PS50113"/>
    </source>
</evidence>
<dbReference type="PROSITE" id="PS50112">
    <property type="entry name" value="PAS"/>
    <property type="match status" value="6"/>
</dbReference>
<dbReference type="EMBL" id="JAHHGZ010000014">
    <property type="protein sequence ID" value="MBW4668575.1"/>
    <property type="molecule type" value="Genomic_DNA"/>
</dbReference>
<dbReference type="Gene3D" id="3.30.565.10">
    <property type="entry name" value="Histidine kinase-like ATPase, C-terminal domain"/>
    <property type="match status" value="1"/>
</dbReference>
<comment type="caution">
    <text evidence="11">The sequence shown here is derived from an EMBL/GenBank/DDBJ whole genome shotgun (WGS) entry which is preliminary data.</text>
</comment>
<dbReference type="InterPro" id="IPR001610">
    <property type="entry name" value="PAC"/>
</dbReference>
<evidence type="ECO:0000256" key="1">
    <source>
        <dbReference type="ARBA" id="ARBA00000085"/>
    </source>
</evidence>
<dbReference type="Pfam" id="PF02518">
    <property type="entry name" value="HATPase_c"/>
    <property type="match status" value="1"/>
</dbReference>
<feature type="domain" description="PAC" evidence="9">
    <location>
        <begin position="215"/>
        <end position="268"/>
    </location>
</feature>
<feature type="domain" description="PAC" evidence="9">
    <location>
        <begin position="711"/>
        <end position="763"/>
    </location>
</feature>
<proteinExistence type="predicted"/>
<feature type="domain" description="PAC" evidence="9">
    <location>
        <begin position="591"/>
        <end position="643"/>
    </location>
</feature>
<comment type="catalytic activity">
    <reaction evidence="1">
        <text>ATP + protein L-histidine = ADP + protein N-phospho-L-histidine.</text>
        <dbReference type="EC" id="2.7.13.3"/>
    </reaction>
</comment>
<evidence type="ECO:0000259" key="8">
    <source>
        <dbReference type="PROSITE" id="PS50112"/>
    </source>
</evidence>
<feature type="domain" description="PAS" evidence="8">
    <location>
        <begin position="760"/>
        <end position="833"/>
    </location>
</feature>